<accession>A0A2G8LDR4</accession>
<gene>
    <name evidence="11" type="ORF">BSL78_04647</name>
</gene>
<dbReference type="OrthoDB" id="10049706at2759"/>
<evidence type="ECO:0000256" key="7">
    <source>
        <dbReference type="ARBA" id="ARBA00023224"/>
    </source>
</evidence>
<dbReference type="PRINTS" id="PR00237">
    <property type="entry name" value="GPCRRHODOPSN"/>
</dbReference>
<keyword evidence="3 9" id="KW-1133">Transmembrane helix</keyword>
<evidence type="ECO:0000256" key="4">
    <source>
        <dbReference type="ARBA" id="ARBA00023040"/>
    </source>
</evidence>
<dbReference type="InterPro" id="IPR000276">
    <property type="entry name" value="GPCR_Rhodpsn"/>
</dbReference>
<dbReference type="EMBL" id="MRZV01000113">
    <property type="protein sequence ID" value="PIK58426.1"/>
    <property type="molecule type" value="Genomic_DNA"/>
</dbReference>
<keyword evidence="6 8" id="KW-0675">Receptor</keyword>
<comment type="similarity">
    <text evidence="8">Belongs to the G-protein coupled receptor 1 family.</text>
</comment>
<evidence type="ECO:0000256" key="8">
    <source>
        <dbReference type="RuleBase" id="RU000688"/>
    </source>
</evidence>
<keyword evidence="7 8" id="KW-0807">Transducer</keyword>
<dbReference type="Gene3D" id="1.20.1070.10">
    <property type="entry name" value="Rhodopsin 7-helix transmembrane proteins"/>
    <property type="match status" value="1"/>
</dbReference>
<feature type="transmembrane region" description="Helical" evidence="9">
    <location>
        <begin position="200"/>
        <end position="225"/>
    </location>
</feature>
<reference evidence="11 12" key="1">
    <citation type="journal article" date="2017" name="PLoS Biol.">
        <title>The sea cucumber genome provides insights into morphological evolution and visceral regeneration.</title>
        <authorList>
            <person name="Zhang X."/>
            <person name="Sun L."/>
            <person name="Yuan J."/>
            <person name="Sun Y."/>
            <person name="Gao Y."/>
            <person name="Zhang L."/>
            <person name="Li S."/>
            <person name="Dai H."/>
            <person name="Hamel J.F."/>
            <person name="Liu C."/>
            <person name="Yu Y."/>
            <person name="Liu S."/>
            <person name="Lin W."/>
            <person name="Guo K."/>
            <person name="Jin S."/>
            <person name="Xu P."/>
            <person name="Storey K.B."/>
            <person name="Huan P."/>
            <person name="Zhang T."/>
            <person name="Zhou Y."/>
            <person name="Zhang J."/>
            <person name="Lin C."/>
            <person name="Li X."/>
            <person name="Xing L."/>
            <person name="Huo D."/>
            <person name="Sun M."/>
            <person name="Wang L."/>
            <person name="Mercier A."/>
            <person name="Li F."/>
            <person name="Yang H."/>
            <person name="Xiang J."/>
        </authorList>
    </citation>
    <scope>NUCLEOTIDE SEQUENCE [LARGE SCALE GENOMIC DNA]</scope>
    <source>
        <strain evidence="11">Shaxun</strain>
        <tissue evidence="11">Muscle</tissue>
    </source>
</reference>
<keyword evidence="4 8" id="KW-0297">G-protein coupled receptor</keyword>
<evidence type="ECO:0000256" key="2">
    <source>
        <dbReference type="ARBA" id="ARBA00022692"/>
    </source>
</evidence>
<dbReference type="PANTHER" id="PTHR45695:SF26">
    <property type="entry name" value="NEUROPEPTIDE CCHAMIDE-1 RECEPTOR"/>
    <property type="match status" value="1"/>
</dbReference>
<evidence type="ECO:0000256" key="3">
    <source>
        <dbReference type="ARBA" id="ARBA00022989"/>
    </source>
</evidence>
<feature type="transmembrane region" description="Helical" evidence="9">
    <location>
        <begin position="110"/>
        <end position="128"/>
    </location>
</feature>
<dbReference type="SUPFAM" id="SSF81321">
    <property type="entry name" value="Family A G protein-coupled receptor-like"/>
    <property type="match status" value="1"/>
</dbReference>
<organism evidence="11 12">
    <name type="scientific">Stichopus japonicus</name>
    <name type="common">Sea cucumber</name>
    <dbReference type="NCBI Taxonomy" id="307972"/>
    <lineage>
        <taxon>Eukaryota</taxon>
        <taxon>Metazoa</taxon>
        <taxon>Echinodermata</taxon>
        <taxon>Eleutherozoa</taxon>
        <taxon>Echinozoa</taxon>
        <taxon>Holothuroidea</taxon>
        <taxon>Aspidochirotacea</taxon>
        <taxon>Aspidochirotida</taxon>
        <taxon>Stichopodidae</taxon>
        <taxon>Apostichopus</taxon>
    </lineage>
</organism>
<dbReference type="Proteomes" id="UP000230750">
    <property type="component" value="Unassembled WGS sequence"/>
</dbReference>
<evidence type="ECO:0000313" key="11">
    <source>
        <dbReference type="EMBL" id="PIK58426.1"/>
    </source>
</evidence>
<dbReference type="GO" id="GO:0008188">
    <property type="term" value="F:neuropeptide receptor activity"/>
    <property type="evidence" value="ECO:0007669"/>
    <property type="project" value="TreeGrafter"/>
</dbReference>
<dbReference type="STRING" id="307972.A0A2G8LDR4"/>
<evidence type="ECO:0000256" key="1">
    <source>
        <dbReference type="ARBA" id="ARBA00004141"/>
    </source>
</evidence>
<keyword evidence="2 8" id="KW-0812">Transmembrane</keyword>
<dbReference type="InterPro" id="IPR017452">
    <property type="entry name" value="GPCR_Rhodpsn_7TM"/>
</dbReference>
<evidence type="ECO:0000256" key="5">
    <source>
        <dbReference type="ARBA" id="ARBA00023136"/>
    </source>
</evidence>
<evidence type="ECO:0000256" key="9">
    <source>
        <dbReference type="SAM" id="Phobius"/>
    </source>
</evidence>
<evidence type="ECO:0000259" key="10">
    <source>
        <dbReference type="PROSITE" id="PS50262"/>
    </source>
</evidence>
<feature type="transmembrane region" description="Helical" evidence="9">
    <location>
        <begin position="246"/>
        <end position="267"/>
    </location>
</feature>
<proteinExistence type="inferred from homology"/>
<comment type="caution">
    <text evidence="11">The sequence shown here is derived from an EMBL/GenBank/DDBJ whole genome shotgun (WGS) entry which is preliminary data.</text>
</comment>
<keyword evidence="12" id="KW-1185">Reference proteome</keyword>
<dbReference type="PROSITE" id="PS00237">
    <property type="entry name" value="G_PROTEIN_RECEP_F1_1"/>
    <property type="match status" value="1"/>
</dbReference>
<evidence type="ECO:0000313" key="12">
    <source>
        <dbReference type="Proteomes" id="UP000230750"/>
    </source>
</evidence>
<sequence>MESVIPYEVTTVPGMNATSSYEYELYAIGWKTYLEVVFMCFFGAVGTIGNGTLILIVLLNADMRNVPNTLIASLALGDFVFLAWNVPFTIASYFHHTYPFSMFVCKMSSAIPILSEGVSVLTLGALSFDRYNAIVRPMHRRRSNAVVQTYLLALIIWVVATALSVPSFIIAKRVDVGIPLCYSLPFGQPISIVHEIFRFLVLYVFPLIVISLFYTLIALQLLASSRDMPGESRGDATKQVKARRRLARSVIVLVALFAICWFPHFVYQ</sequence>
<dbReference type="PANTHER" id="PTHR45695">
    <property type="entry name" value="LEUCOKININ RECEPTOR-RELATED"/>
    <property type="match status" value="1"/>
</dbReference>
<name>A0A2G8LDR4_STIJA</name>
<comment type="subcellular location">
    <subcellularLocation>
        <location evidence="1">Membrane</location>
        <topology evidence="1">Multi-pass membrane protein</topology>
    </subcellularLocation>
</comment>
<feature type="transmembrane region" description="Helical" evidence="9">
    <location>
        <begin position="36"/>
        <end position="58"/>
    </location>
</feature>
<dbReference type="AlphaFoldDB" id="A0A2G8LDR4"/>
<feature type="transmembrane region" description="Helical" evidence="9">
    <location>
        <begin position="70"/>
        <end position="90"/>
    </location>
</feature>
<dbReference type="PROSITE" id="PS50262">
    <property type="entry name" value="G_PROTEIN_RECEP_F1_2"/>
    <property type="match status" value="1"/>
</dbReference>
<protein>
    <submittedName>
        <fullName evidence="11">Putative gastrin-releasing peptide receptor-like</fullName>
    </submittedName>
</protein>
<evidence type="ECO:0000256" key="6">
    <source>
        <dbReference type="ARBA" id="ARBA00023170"/>
    </source>
</evidence>
<dbReference type="GO" id="GO:0005886">
    <property type="term" value="C:plasma membrane"/>
    <property type="evidence" value="ECO:0007669"/>
    <property type="project" value="TreeGrafter"/>
</dbReference>
<feature type="transmembrane region" description="Helical" evidence="9">
    <location>
        <begin position="149"/>
        <end position="170"/>
    </location>
</feature>
<dbReference type="Pfam" id="PF00001">
    <property type="entry name" value="7tm_1"/>
    <property type="match status" value="1"/>
</dbReference>
<feature type="domain" description="G-protein coupled receptors family 1 profile" evidence="10">
    <location>
        <begin position="49"/>
        <end position="268"/>
    </location>
</feature>
<keyword evidence="5 9" id="KW-0472">Membrane</keyword>